<evidence type="ECO:0000313" key="10">
    <source>
        <dbReference type="EMBL" id="KHJ55323.1"/>
    </source>
</evidence>
<feature type="transmembrane region" description="Helical" evidence="8">
    <location>
        <begin position="279"/>
        <end position="300"/>
    </location>
</feature>
<dbReference type="GO" id="GO:0005886">
    <property type="term" value="C:plasma membrane"/>
    <property type="evidence" value="ECO:0007669"/>
    <property type="project" value="UniProtKB-SubCell"/>
</dbReference>
<dbReference type="InterPro" id="IPR036259">
    <property type="entry name" value="MFS_trans_sf"/>
</dbReference>
<dbReference type="SUPFAM" id="SSF103473">
    <property type="entry name" value="MFS general substrate transporter"/>
    <property type="match status" value="1"/>
</dbReference>
<evidence type="ECO:0000256" key="5">
    <source>
        <dbReference type="ARBA" id="ARBA00022692"/>
    </source>
</evidence>
<dbReference type="InterPro" id="IPR011701">
    <property type="entry name" value="MFS"/>
</dbReference>
<dbReference type="Gene3D" id="1.20.1720.10">
    <property type="entry name" value="Multidrug resistance protein D"/>
    <property type="match status" value="1"/>
</dbReference>
<feature type="transmembrane region" description="Helical" evidence="8">
    <location>
        <begin position="312"/>
        <end position="334"/>
    </location>
</feature>
<dbReference type="STRING" id="370622.LA66_01225"/>
<evidence type="ECO:0000256" key="6">
    <source>
        <dbReference type="ARBA" id="ARBA00022989"/>
    </source>
</evidence>
<dbReference type="CDD" id="cd17320">
    <property type="entry name" value="MFS_MdfA_MDR_like"/>
    <property type="match status" value="1"/>
</dbReference>
<dbReference type="Proteomes" id="UP000030826">
    <property type="component" value="Unassembled WGS sequence"/>
</dbReference>
<evidence type="ECO:0000256" key="4">
    <source>
        <dbReference type="ARBA" id="ARBA00022475"/>
    </source>
</evidence>
<keyword evidence="5 8" id="KW-0812">Transmembrane</keyword>
<keyword evidence="3 8" id="KW-0813">Transport</keyword>
<dbReference type="EMBL" id="JRFJ01000001">
    <property type="protein sequence ID" value="KHJ55323.1"/>
    <property type="molecule type" value="Genomic_DNA"/>
</dbReference>
<evidence type="ECO:0000256" key="3">
    <source>
        <dbReference type="ARBA" id="ARBA00022448"/>
    </source>
</evidence>
<feature type="transmembrane region" description="Helical" evidence="8">
    <location>
        <begin position="369"/>
        <end position="388"/>
    </location>
</feature>
<feature type="transmembrane region" description="Helical" evidence="8">
    <location>
        <begin position="105"/>
        <end position="122"/>
    </location>
</feature>
<organism evidence="10 11">
    <name type="scientific">Aureimonas altamirensis</name>
    <dbReference type="NCBI Taxonomy" id="370622"/>
    <lineage>
        <taxon>Bacteria</taxon>
        <taxon>Pseudomonadati</taxon>
        <taxon>Pseudomonadota</taxon>
        <taxon>Alphaproteobacteria</taxon>
        <taxon>Hyphomicrobiales</taxon>
        <taxon>Aurantimonadaceae</taxon>
        <taxon>Aureimonas</taxon>
    </lineage>
</organism>
<dbReference type="PANTHER" id="PTHR23502:SF132">
    <property type="entry name" value="POLYAMINE TRANSPORTER 2-RELATED"/>
    <property type="match status" value="1"/>
</dbReference>
<dbReference type="AlphaFoldDB" id="A0A0B1Q390"/>
<evidence type="ECO:0000256" key="8">
    <source>
        <dbReference type="RuleBase" id="RU365088"/>
    </source>
</evidence>
<feature type="transmembrane region" description="Helical" evidence="8">
    <location>
        <begin position="249"/>
        <end position="267"/>
    </location>
</feature>
<dbReference type="NCBIfam" id="TIGR00710">
    <property type="entry name" value="efflux_Bcr_CflA"/>
    <property type="match status" value="1"/>
</dbReference>
<gene>
    <name evidence="10" type="ORF">LA66_01225</name>
</gene>
<keyword evidence="6 8" id="KW-1133">Transmembrane helix</keyword>
<sequence>MKGCMSEARTSVIGALLVAIGPISMALYTPAMPELARAFDTDPALVKLSLTLYFAGFAVTQLVCGPLSDALGRRRTTVIFIILYIAGALVAVLASTIGWLLAARLLQGVGASVGVATARAIVRDQFTGEASSRIMSTIGMILALGPAIAPTIGGFTLALAGWHAIFVVMLFFGIAVIGIVLGAMHETTTPDPAMLKPRAILSAYGRLARNRTFLCCCLVLGGSVGALYTWATILPFVLIDHAGLTPQQFGVGMLAQSGMFFLGSSLTRLSMRWMPAERLVVPGLLAIGLGGLLLLLFLSLRAPGYIEVMIPIGLYAFGIGFVMPAMTTAALAPFPRIAGSAAAMMGFMQMGAGLVGGLIAAAIPDPVLAVRTIIPAFACVAIAAYLALRRPVATPPAARR</sequence>
<feature type="transmembrane region" description="Helical" evidence="8">
    <location>
        <begin position="134"/>
        <end position="158"/>
    </location>
</feature>
<feature type="transmembrane region" description="Helical" evidence="8">
    <location>
        <begin position="213"/>
        <end position="237"/>
    </location>
</feature>
<evidence type="ECO:0000313" key="11">
    <source>
        <dbReference type="Proteomes" id="UP000030826"/>
    </source>
</evidence>
<feature type="transmembrane region" description="Helical" evidence="8">
    <location>
        <begin position="79"/>
        <end position="99"/>
    </location>
</feature>
<feature type="domain" description="Major facilitator superfamily (MFS) profile" evidence="9">
    <location>
        <begin position="10"/>
        <end position="399"/>
    </location>
</feature>
<feature type="transmembrane region" description="Helical" evidence="8">
    <location>
        <begin position="48"/>
        <end position="67"/>
    </location>
</feature>
<dbReference type="PANTHER" id="PTHR23502">
    <property type="entry name" value="MAJOR FACILITATOR SUPERFAMILY"/>
    <property type="match status" value="1"/>
</dbReference>
<dbReference type="GO" id="GO:0042910">
    <property type="term" value="F:xenobiotic transmembrane transporter activity"/>
    <property type="evidence" value="ECO:0007669"/>
    <property type="project" value="InterPro"/>
</dbReference>
<protein>
    <recommendedName>
        <fullName evidence="8">Bcr/CflA family efflux transporter</fullName>
    </recommendedName>
</protein>
<feature type="transmembrane region" description="Helical" evidence="8">
    <location>
        <begin position="341"/>
        <end position="363"/>
    </location>
</feature>
<evidence type="ECO:0000256" key="1">
    <source>
        <dbReference type="ARBA" id="ARBA00004651"/>
    </source>
</evidence>
<name>A0A0B1Q390_9HYPH</name>
<comment type="caution">
    <text evidence="10">The sequence shown here is derived from an EMBL/GenBank/DDBJ whole genome shotgun (WGS) entry which is preliminary data.</text>
</comment>
<keyword evidence="4" id="KW-1003">Cell membrane</keyword>
<dbReference type="InterPro" id="IPR004812">
    <property type="entry name" value="Efflux_drug-R_Bcr/CmlA"/>
</dbReference>
<comment type="similarity">
    <text evidence="2 8">Belongs to the major facilitator superfamily. Bcr/CmlA family.</text>
</comment>
<evidence type="ECO:0000256" key="2">
    <source>
        <dbReference type="ARBA" id="ARBA00006236"/>
    </source>
</evidence>
<feature type="transmembrane region" description="Helical" evidence="8">
    <location>
        <begin position="164"/>
        <end position="184"/>
    </location>
</feature>
<evidence type="ECO:0000256" key="7">
    <source>
        <dbReference type="ARBA" id="ARBA00023136"/>
    </source>
</evidence>
<dbReference type="GO" id="GO:1990961">
    <property type="term" value="P:xenobiotic detoxification by transmembrane export across the plasma membrane"/>
    <property type="evidence" value="ECO:0007669"/>
    <property type="project" value="InterPro"/>
</dbReference>
<reference evidence="10 11" key="1">
    <citation type="submission" date="2014-09" db="EMBL/GenBank/DDBJ databases">
        <title>Isolation and characterization of Aurantimonas altamirensis ON-56566 from clinical sample following a dog bite.</title>
        <authorList>
            <person name="Eshaghi A."/>
            <person name="Li A."/>
            <person name="Shahinas D."/>
            <person name="Bahn P."/>
            <person name="Kus J.V."/>
            <person name="Patel S.N."/>
        </authorList>
    </citation>
    <scope>NUCLEOTIDE SEQUENCE [LARGE SCALE GENOMIC DNA]</scope>
    <source>
        <strain evidence="10 11">ON-56566</strain>
    </source>
</reference>
<dbReference type="InterPro" id="IPR020846">
    <property type="entry name" value="MFS_dom"/>
</dbReference>
<keyword evidence="8" id="KW-0997">Cell inner membrane</keyword>
<accession>A0A0B1Q390</accession>
<dbReference type="PROSITE" id="PS50850">
    <property type="entry name" value="MFS"/>
    <property type="match status" value="1"/>
</dbReference>
<dbReference type="Pfam" id="PF07690">
    <property type="entry name" value="MFS_1"/>
    <property type="match status" value="1"/>
</dbReference>
<comment type="caution">
    <text evidence="8">Lacks conserved residue(s) required for the propagation of feature annotation.</text>
</comment>
<evidence type="ECO:0000259" key="9">
    <source>
        <dbReference type="PROSITE" id="PS50850"/>
    </source>
</evidence>
<keyword evidence="7 8" id="KW-0472">Membrane</keyword>
<comment type="subcellular location">
    <subcellularLocation>
        <location evidence="8">Cell inner membrane</location>
        <topology evidence="8">Multi-pass membrane protein</topology>
    </subcellularLocation>
    <subcellularLocation>
        <location evidence="1">Cell membrane</location>
        <topology evidence="1">Multi-pass membrane protein</topology>
    </subcellularLocation>
</comment>
<proteinExistence type="inferred from homology"/>